<sequence>MHSSLLIVFLCCCFVRLTLTSDYCGDGYYCYSGTYCCTYTYSPNSYYCCGIGSGGIAGVVVSSIVLIIVIVVIVLCCRRYRQPTFVRTGVVSPGVTVIASGQQMGSFPQSAPYGQYPGQPTQYPGQPAPYPGQPGFYPQPQPQYTQ</sequence>
<accession>A0A9D4J2M1</accession>
<evidence type="ECO:0008006" key="6">
    <source>
        <dbReference type="Google" id="ProtNLM"/>
    </source>
</evidence>
<evidence type="ECO:0000313" key="4">
    <source>
        <dbReference type="EMBL" id="KAH3793518.1"/>
    </source>
</evidence>
<evidence type="ECO:0000256" key="3">
    <source>
        <dbReference type="SAM" id="SignalP"/>
    </source>
</evidence>
<feature type="transmembrane region" description="Helical" evidence="2">
    <location>
        <begin position="44"/>
        <end position="77"/>
    </location>
</feature>
<feature type="compositionally biased region" description="Low complexity" evidence="1">
    <location>
        <begin position="111"/>
        <end position="125"/>
    </location>
</feature>
<gene>
    <name evidence="4" type="ORF">DPMN_147032</name>
</gene>
<comment type="caution">
    <text evidence="4">The sequence shown here is derived from an EMBL/GenBank/DDBJ whole genome shotgun (WGS) entry which is preliminary data.</text>
</comment>
<dbReference type="AlphaFoldDB" id="A0A9D4J2M1"/>
<evidence type="ECO:0000256" key="1">
    <source>
        <dbReference type="SAM" id="MobiDB-lite"/>
    </source>
</evidence>
<evidence type="ECO:0000256" key="2">
    <source>
        <dbReference type="SAM" id="Phobius"/>
    </source>
</evidence>
<keyword evidence="2" id="KW-0472">Membrane</keyword>
<protein>
    <recommendedName>
        <fullName evidence="6">Cysteine and tyrosine-rich protein 1</fullName>
    </recommendedName>
</protein>
<dbReference type="EMBL" id="JAIWYP010000007">
    <property type="protein sequence ID" value="KAH3793518.1"/>
    <property type="molecule type" value="Genomic_DNA"/>
</dbReference>
<keyword evidence="3" id="KW-0732">Signal</keyword>
<feature type="compositionally biased region" description="Pro residues" evidence="1">
    <location>
        <begin position="126"/>
        <end position="146"/>
    </location>
</feature>
<proteinExistence type="predicted"/>
<name>A0A9D4J2M1_DREPO</name>
<organism evidence="4 5">
    <name type="scientific">Dreissena polymorpha</name>
    <name type="common">Zebra mussel</name>
    <name type="synonym">Mytilus polymorpha</name>
    <dbReference type="NCBI Taxonomy" id="45954"/>
    <lineage>
        <taxon>Eukaryota</taxon>
        <taxon>Metazoa</taxon>
        <taxon>Spiralia</taxon>
        <taxon>Lophotrochozoa</taxon>
        <taxon>Mollusca</taxon>
        <taxon>Bivalvia</taxon>
        <taxon>Autobranchia</taxon>
        <taxon>Heteroconchia</taxon>
        <taxon>Euheterodonta</taxon>
        <taxon>Imparidentia</taxon>
        <taxon>Neoheterodontei</taxon>
        <taxon>Myida</taxon>
        <taxon>Dreissenoidea</taxon>
        <taxon>Dreissenidae</taxon>
        <taxon>Dreissena</taxon>
    </lineage>
</organism>
<keyword evidence="5" id="KW-1185">Reference proteome</keyword>
<evidence type="ECO:0000313" key="5">
    <source>
        <dbReference type="Proteomes" id="UP000828390"/>
    </source>
</evidence>
<dbReference type="Proteomes" id="UP000828390">
    <property type="component" value="Unassembled WGS sequence"/>
</dbReference>
<keyword evidence="2" id="KW-1133">Transmembrane helix</keyword>
<feature type="chain" id="PRO_5038887432" description="Cysteine and tyrosine-rich protein 1" evidence="3">
    <location>
        <begin position="21"/>
        <end position="146"/>
    </location>
</feature>
<reference evidence="4" key="1">
    <citation type="journal article" date="2019" name="bioRxiv">
        <title>The Genome of the Zebra Mussel, Dreissena polymorpha: A Resource for Invasive Species Research.</title>
        <authorList>
            <person name="McCartney M.A."/>
            <person name="Auch B."/>
            <person name="Kono T."/>
            <person name="Mallez S."/>
            <person name="Zhang Y."/>
            <person name="Obille A."/>
            <person name="Becker A."/>
            <person name="Abrahante J.E."/>
            <person name="Garbe J."/>
            <person name="Badalamenti J.P."/>
            <person name="Herman A."/>
            <person name="Mangelson H."/>
            <person name="Liachko I."/>
            <person name="Sullivan S."/>
            <person name="Sone E.D."/>
            <person name="Koren S."/>
            <person name="Silverstein K.A.T."/>
            <person name="Beckman K.B."/>
            <person name="Gohl D.M."/>
        </authorList>
    </citation>
    <scope>NUCLEOTIDE SEQUENCE</scope>
    <source>
        <strain evidence="4">Duluth1</strain>
        <tissue evidence="4">Whole animal</tissue>
    </source>
</reference>
<keyword evidence="2" id="KW-0812">Transmembrane</keyword>
<feature type="signal peptide" evidence="3">
    <location>
        <begin position="1"/>
        <end position="20"/>
    </location>
</feature>
<reference evidence="4" key="2">
    <citation type="submission" date="2020-11" db="EMBL/GenBank/DDBJ databases">
        <authorList>
            <person name="McCartney M.A."/>
            <person name="Auch B."/>
            <person name="Kono T."/>
            <person name="Mallez S."/>
            <person name="Becker A."/>
            <person name="Gohl D.M."/>
            <person name="Silverstein K.A.T."/>
            <person name="Koren S."/>
            <person name="Bechman K.B."/>
            <person name="Herman A."/>
            <person name="Abrahante J.E."/>
            <person name="Garbe J."/>
        </authorList>
    </citation>
    <scope>NUCLEOTIDE SEQUENCE</scope>
    <source>
        <strain evidence="4">Duluth1</strain>
        <tissue evidence="4">Whole animal</tissue>
    </source>
</reference>
<feature type="region of interest" description="Disordered" evidence="1">
    <location>
        <begin position="108"/>
        <end position="146"/>
    </location>
</feature>